<dbReference type="GO" id="GO:0016787">
    <property type="term" value="F:hydrolase activity"/>
    <property type="evidence" value="ECO:0007669"/>
    <property type="project" value="UniProtKB-KW"/>
</dbReference>
<dbReference type="SUPFAM" id="SSF52540">
    <property type="entry name" value="P-loop containing nucleoside triphosphate hydrolases"/>
    <property type="match status" value="1"/>
</dbReference>
<dbReference type="Pfam" id="PF19263">
    <property type="entry name" value="DUF5906"/>
    <property type="match status" value="1"/>
</dbReference>
<evidence type="ECO:0000256" key="2">
    <source>
        <dbReference type="ARBA" id="ARBA00022801"/>
    </source>
</evidence>
<dbReference type="AlphaFoldDB" id="A0AAW4W0T7"/>
<dbReference type="GeneID" id="98659306"/>
<evidence type="ECO:0000256" key="3">
    <source>
        <dbReference type="ARBA" id="ARBA00022840"/>
    </source>
</evidence>
<evidence type="ECO:0000313" key="6">
    <source>
        <dbReference type="Proteomes" id="UP001298753"/>
    </source>
</evidence>
<sequence>MYYVIEASQVQKQGGIPTTSNNYPLDKNGYAIPILFDAINFGSNKAIPADSPTASPEDVMSNVLSAFCSNSSDITISQQECANNTDSPEKAISVPALAPVSCAPAQQAAVSIPQNQPAPTETAVSPPVIERPKAANAAAIAKRIASTGKIRIYQEHIYWYENGWYHLLQTGELRRLMRSLCTADIEKHSSKRVFEDIEVFLLSNSKLLAEPPGNHSLLCIQNGIYDMVSNTISPHTPACFFTHCLNVSLPTLCHGTPHFDNFIGFITGNDYALQMRIWQMLGYIFACDTDGKVFFLLQGVSNSGKSVLLELLRSMFNPEAVSTLDLYRLGDRFSGAALIEKKLNICGDLPNRTLSAQAVATLKQITGRDLMTVEEKYKPLATMAPAINLVFASNFPIRMAEEDTALLSRMVVIPFRFSIPTEQQDHLLTQKILAERDGIFLRAIHAYHRLLADKYIFAGQALVDQLLSQSYASPMSENQNIAAFLNDCCILTDDNSFTSTQDLHEACTAYCVGHDLPIITNRTRFSRILRSQLANKVKPKKIRIGD</sequence>
<dbReference type="InterPro" id="IPR014015">
    <property type="entry name" value="Helicase_SF3_DNA-vir"/>
</dbReference>
<dbReference type="InterPro" id="IPR014818">
    <property type="entry name" value="Phage/plasmid_primase_P4_C"/>
</dbReference>
<dbReference type="InterPro" id="IPR051620">
    <property type="entry name" value="ORF904-like_C"/>
</dbReference>
<dbReference type="Proteomes" id="UP001298753">
    <property type="component" value="Unassembled WGS sequence"/>
</dbReference>
<keyword evidence="2" id="KW-0378">Hydrolase</keyword>
<accession>A0AAW4W0T7</accession>
<dbReference type="GO" id="GO:0005524">
    <property type="term" value="F:ATP binding"/>
    <property type="evidence" value="ECO:0007669"/>
    <property type="project" value="UniProtKB-KW"/>
</dbReference>
<keyword evidence="3" id="KW-0067">ATP-binding</keyword>
<dbReference type="InterPro" id="IPR006500">
    <property type="entry name" value="Helicase_put_C_phage/plasmid"/>
</dbReference>
<dbReference type="NCBIfam" id="TIGR01613">
    <property type="entry name" value="primase_Cterm"/>
    <property type="match status" value="1"/>
</dbReference>
<dbReference type="InterPro" id="IPR027417">
    <property type="entry name" value="P-loop_NTPase"/>
</dbReference>
<feature type="non-terminal residue" evidence="5">
    <location>
        <position position="546"/>
    </location>
</feature>
<comment type="caution">
    <text evidence="5">The sequence shown here is derived from an EMBL/GenBank/DDBJ whole genome shotgun (WGS) entry which is preliminary data.</text>
</comment>
<dbReference type="EMBL" id="JAJEPX010000030">
    <property type="protein sequence ID" value="MCC2177370.1"/>
    <property type="molecule type" value="Genomic_DNA"/>
</dbReference>
<dbReference type="PROSITE" id="PS51206">
    <property type="entry name" value="SF3_HELICASE_1"/>
    <property type="match status" value="1"/>
</dbReference>
<evidence type="ECO:0000313" key="5">
    <source>
        <dbReference type="EMBL" id="MCC2177370.1"/>
    </source>
</evidence>
<keyword evidence="1" id="KW-0547">Nucleotide-binding</keyword>
<dbReference type="Gene3D" id="3.40.50.300">
    <property type="entry name" value="P-loop containing nucleotide triphosphate hydrolases"/>
    <property type="match status" value="1"/>
</dbReference>
<evidence type="ECO:0000256" key="1">
    <source>
        <dbReference type="ARBA" id="ARBA00022741"/>
    </source>
</evidence>
<name>A0AAW4W0T7_9FIRM</name>
<gene>
    <name evidence="5" type="ORF">LKD22_09585</name>
</gene>
<dbReference type="RefSeq" id="WP_227600938.1">
    <property type="nucleotide sequence ID" value="NZ_JAJEPX010000030.1"/>
</dbReference>
<reference evidence="5 6" key="1">
    <citation type="submission" date="2021-10" db="EMBL/GenBank/DDBJ databases">
        <title>Anaerobic single-cell dispensing facilitates the cultivation of human gut bacteria.</title>
        <authorList>
            <person name="Afrizal A."/>
        </authorList>
    </citation>
    <scope>NUCLEOTIDE SEQUENCE [LARGE SCALE GENOMIC DNA]</scope>
    <source>
        <strain evidence="5 6">CLA-AA-H270</strain>
    </source>
</reference>
<dbReference type="Pfam" id="PF08706">
    <property type="entry name" value="D5_N"/>
    <property type="match status" value="1"/>
</dbReference>
<dbReference type="InterPro" id="IPR045455">
    <property type="entry name" value="NrS-1_pol-like_helicase"/>
</dbReference>
<dbReference type="PANTHER" id="PTHR35372:SF2">
    <property type="entry name" value="SF3 HELICASE DOMAIN-CONTAINING PROTEIN"/>
    <property type="match status" value="1"/>
</dbReference>
<keyword evidence="6" id="KW-1185">Reference proteome</keyword>
<dbReference type="PANTHER" id="PTHR35372">
    <property type="entry name" value="ATP BINDING PROTEIN-RELATED"/>
    <property type="match status" value="1"/>
</dbReference>
<organism evidence="5 6">
    <name type="scientific">Agathobaculum butyriciproducens</name>
    <dbReference type="NCBI Taxonomy" id="1628085"/>
    <lineage>
        <taxon>Bacteria</taxon>
        <taxon>Bacillati</taxon>
        <taxon>Bacillota</taxon>
        <taxon>Clostridia</taxon>
        <taxon>Eubacteriales</taxon>
        <taxon>Butyricicoccaceae</taxon>
        <taxon>Agathobaculum</taxon>
    </lineage>
</organism>
<protein>
    <submittedName>
        <fullName evidence="5">Phage/plasmid primase, P4 family</fullName>
    </submittedName>
</protein>
<feature type="domain" description="SF3 helicase" evidence="4">
    <location>
        <begin position="272"/>
        <end position="428"/>
    </location>
</feature>
<evidence type="ECO:0000259" key="4">
    <source>
        <dbReference type="PROSITE" id="PS51206"/>
    </source>
</evidence>
<proteinExistence type="predicted"/>